<sequence>MNRLRYLLTICFILWAAAAWAQDDRCIAALDAAGNELQVLCVGQEVTIKDCYDKADDDKEYYVFDYKGGAIPSPSTTNKKHTYTAPGRYKVLQIANYGSNTSTDTISKVFEVKAVPEPVFTFQSCANGAVSFSVSNPEYDVYTYDFGDGQTQETDGKTTITHTYSSQGSFTVTLTGRYKGNACSNASSQTVSTLPLLDEENPTQLVKVSVLEQSANGSIQLELAGLVPGYSYTVEQFTGDVRQPYIQIGEIQGFSSSTLTQTIQNVNTTDGTWYLVRPVDACGKVFINSNIVSGISLNVQPAEEQVELNWEFSPDFQSFEVYRNGTLLQTLRGNATSFTDTEVTCGQTYSYYVVGTGTDPQGDRYTSVSATLDAEIISTVVPAAPFLLSSYNLSNQVELTVQLPDGQQASAVVIERSINGAQYQQLTQSQQTSILDESINRQPACYRATFTNICGITAPVSNISCPVLLSAEQQTDGSIALNWSDYAGFPDGVGKYTVELLDENATVVASYPATSQSFTDQTRSDELPVLRYRIRATSQNGRGISFSNLVEIEQSALAYIPSAFTPNGDGLNDVFEIKGKFFTGYTLQVYNRSGNVVYEGTEADAAWDGTQNGRELPAGAYAYILTLKTSFGTTKQRTGTITLLR</sequence>
<feature type="domain" description="PKD" evidence="2">
    <location>
        <begin position="136"/>
        <end position="175"/>
    </location>
</feature>
<name>A0A1I2MTG4_9BACT</name>
<evidence type="ECO:0000313" key="4">
    <source>
        <dbReference type="Proteomes" id="UP000198724"/>
    </source>
</evidence>
<protein>
    <submittedName>
        <fullName evidence="3">Gliding motility-associated C-terminal domain-containing protein</fullName>
    </submittedName>
</protein>
<keyword evidence="4" id="KW-1185">Reference proteome</keyword>
<dbReference type="InterPro" id="IPR036116">
    <property type="entry name" value="FN3_sf"/>
</dbReference>
<evidence type="ECO:0000256" key="1">
    <source>
        <dbReference type="SAM" id="SignalP"/>
    </source>
</evidence>
<proteinExistence type="predicted"/>
<dbReference type="Proteomes" id="UP000198724">
    <property type="component" value="Unassembled WGS sequence"/>
</dbReference>
<dbReference type="CDD" id="cd00146">
    <property type="entry name" value="PKD"/>
    <property type="match status" value="1"/>
</dbReference>
<dbReference type="InterPro" id="IPR035986">
    <property type="entry name" value="PKD_dom_sf"/>
</dbReference>
<dbReference type="OrthoDB" id="631648at2"/>
<dbReference type="Pfam" id="PF13585">
    <property type="entry name" value="CHU_C"/>
    <property type="match status" value="1"/>
</dbReference>
<dbReference type="RefSeq" id="WP_092098629.1">
    <property type="nucleotide sequence ID" value="NZ_FOOT01000001.1"/>
</dbReference>
<feature type="chain" id="PRO_5011549505" evidence="1">
    <location>
        <begin position="22"/>
        <end position="645"/>
    </location>
</feature>
<dbReference type="Pfam" id="PF00801">
    <property type="entry name" value="PKD"/>
    <property type="match status" value="1"/>
</dbReference>
<dbReference type="InterPro" id="IPR026341">
    <property type="entry name" value="T9SS_type_B"/>
</dbReference>
<dbReference type="Gene3D" id="2.60.40.10">
    <property type="entry name" value="Immunoglobulins"/>
    <property type="match status" value="4"/>
</dbReference>
<dbReference type="STRING" id="1436961.SAMN05421739_101469"/>
<dbReference type="AlphaFoldDB" id="A0A1I2MTG4"/>
<accession>A0A1I2MTG4</accession>
<keyword evidence="1" id="KW-0732">Signal</keyword>
<evidence type="ECO:0000313" key="3">
    <source>
        <dbReference type="EMBL" id="SFF94713.1"/>
    </source>
</evidence>
<dbReference type="PROSITE" id="PS50093">
    <property type="entry name" value="PKD"/>
    <property type="match status" value="1"/>
</dbReference>
<organism evidence="3 4">
    <name type="scientific">Pontibacter chinhatensis</name>
    <dbReference type="NCBI Taxonomy" id="1436961"/>
    <lineage>
        <taxon>Bacteria</taxon>
        <taxon>Pseudomonadati</taxon>
        <taxon>Bacteroidota</taxon>
        <taxon>Cytophagia</taxon>
        <taxon>Cytophagales</taxon>
        <taxon>Hymenobacteraceae</taxon>
        <taxon>Pontibacter</taxon>
    </lineage>
</organism>
<feature type="signal peptide" evidence="1">
    <location>
        <begin position="1"/>
        <end position="21"/>
    </location>
</feature>
<dbReference type="InterPro" id="IPR013783">
    <property type="entry name" value="Ig-like_fold"/>
</dbReference>
<evidence type="ECO:0000259" key="2">
    <source>
        <dbReference type="PROSITE" id="PS50093"/>
    </source>
</evidence>
<dbReference type="SUPFAM" id="SSF49299">
    <property type="entry name" value="PKD domain"/>
    <property type="match status" value="2"/>
</dbReference>
<dbReference type="NCBIfam" id="TIGR04131">
    <property type="entry name" value="Bac_Flav_CTERM"/>
    <property type="match status" value="1"/>
</dbReference>
<reference evidence="4" key="1">
    <citation type="submission" date="2016-10" db="EMBL/GenBank/DDBJ databases">
        <authorList>
            <person name="Varghese N."/>
            <person name="Submissions S."/>
        </authorList>
    </citation>
    <scope>NUCLEOTIDE SEQUENCE [LARGE SCALE GENOMIC DNA]</scope>
    <source>
        <strain evidence="4">LP51</strain>
    </source>
</reference>
<dbReference type="EMBL" id="FOOT01000001">
    <property type="protein sequence ID" value="SFF94713.1"/>
    <property type="molecule type" value="Genomic_DNA"/>
</dbReference>
<dbReference type="InterPro" id="IPR000601">
    <property type="entry name" value="PKD_dom"/>
</dbReference>
<dbReference type="SUPFAM" id="SSF49265">
    <property type="entry name" value="Fibronectin type III"/>
    <property type="match status" value="1"/>
</dbReference>
<gene>
    <name evidence="3" type="ORF">SAMN05421739_101469</name>
</gene>